<evidence type="ECO:0000256" key="7">
    <source>
        <dbReference type="ARBA" id="ARBA00022692"/>
    </source>
</evidence>
<dbReference type="InterPro" id="IPR029044">
    <property type="entry name" value="Nucleotide-diphossugar_trans"/>
</dbReference>
<keyword evidence="7" id="KW-0812">Transmembrane</keyword>
<keyword evidence="11" id="KW-0472">Membrane</keyword>
<comment type="caution">
    <text evidence="14">The sequence shown here is derived from an EMBL/GenBank/DDBJ whole genome shotgun (WGS) entry which is preliminary data.</text>
</comment>
<keyword evidence="10" id="KW-1133">Transmembrane helix</keyword>
<accession>A0A2G9YCR3</accession>
<keyword evidence="8" id="KW-0256">Endoplasmic reticulum</keyword>
<evidence type="ECO:0000256" key="4">
    <source>
        <dbReference type="ARBA" id="ARBA00012583"/>
    </source>
</evidence>
<dbReference type="PANTHER" id="PTHR10859">
    <property type="entry name" value="GLYCOSYL TRANSFERASE"/>
    <property type="match status" value="1"/>
</dbReference>
<dbReference type="Proteomes" id="UP000231480">
    <property type="component" value="Unassembled WGS sequence"/>
</dbReference>
<dbReference type="SUPFAM" id="SSF53448">
    <property type="entry name" value="Nucleotide-diphospho-sugar transferases"/>
    <property type="match status" value="1"/>
</dbReference>
<dbReference type="AlphaFoldDB" id="A0A2G9YCR3"/>
<sequence>MRLSVIIPAYNEAERIKKTILDIKEYLDKQNYDFEIIVISDGSKDNTAERAKQTGVKVIDNKLNQGKGAVVKQGMLEAKGDYRLFMDADNSTKIDNLDKFWKYFNQGYDVVIASIGLKESKILEKTGWHRRMLGRFSKYLIQIIMFWKIKDSQRGFKCFSDEAAKKIFSKQRIMRWGFDIEILALARLFNFKIKEVPIIWQNFGKSEVNLKSYIKTLGELLKIKWNLITKAYQN</sequence>
<dbReference type="EC" id="2.4.1.117" evidence="4"/>
<evidence type="ECO:0000256" key="12">
    <source>
        <dbReference type="ARBA" id="ARBA00045097"/>
    </source>
</evidence>
<dbReference type="InterPro" id="IPR035518">
    <property type="entry name" value="DPG_synthase"/>
</dbReference>
<evidence type="ECO:0000259" key="13">
    <source>
        <dbReference type="Pfam" id="PF00535"/>
    </source>
</evidence>
<comment type="subcellular location">
    <subcellularLocation>
        <location evidence="1">Endoplasmic reticulum membrane</location>
        <topology evidence="1">Single-pass membrane protein</topology>
    </subcellularLocation>
</comment>
<feature type="domain" description="Glycosyltransferase 2-like" evidence="13">
    <location>
        <begin position="4"/>
        <end position="168"/>
    </location>
</feature>
<dbReference type="PANTHER" id="PTHR10859:SF91">
    <property type="entry name" value="DOLICHYL-PHOSPHATE BETA-GLUCOSYLTRANSFERASE"/>
    <property type="match status" value="1"/>
</dbReference>
<dbReference type="InterPro" id="IPR001173">
    <property type="entry name" value="Glyco_trans_2-like"/>
</dbReference>
<evidence type="ECO:0000256" key="9">
    <source>
        <dbReference type="ARBA" id="ARBA00022968"/>
    </source>
</evidence>
<evidence type="ECO:0000256" key="10">
    <source>
        <dbReference type="ARBA" id="ARBA00022989"/>
    </source>
</evidence>
<comment type="pathway">
    <text evidence="2">Protein modification; protein glycosylation.</text>
</comment>
<dbReference type="GO" id="GO:0006487">
    <property type="term" value="P:protein N-linked glycosylation"/>
    <property type="evidence" value="ECO:0007669"/>
    <property type="project" value="TreeGrafter"/>
</dbReference>
<comment type="similarity">
    <text evidence="3">Belongs to the glycosyltransferase 2 family.</text>
</comment>
<protein>
    <recommendedName>
        <fullName evidence="4">dolichyl-phosphate beta-glucosyltransferase</fullName>
        <ecNumber evidence="4">2.4.1.117</ecNumber>
    </recommendedName>
</protein>
<evidence type="ECO:0000313" key="15">
    <source>
        <dbReference type="Proteomes" id="UP000231480"/>
    </source>
</evidence>
<dbReference type="Pfam" id="PF00535">
    <property type="entry name" value="Glycos_transf_2"/>
    <property type="match status" value="1"/>
</dbReference>
<organism evidence="14 15">
    <name type="scientific">Candidatus Portnoybacteria bacterium CG23_combo_of_CG06-09_8_20_14_all_37_13</name>
    <dbReference type="NCBI Taxonomy" id="1974819"/>
    <lineage>
        <taxon>Bacteria</taxon>
        <taxon>Candidatus Portnoyibacteriota</taxon>
    </lineage>
</organism>
<dbReference type="GO" id="GO:0004581">
    <property type="term" value="F:dolichyl-phosphate beta-glucosyltransferase activity"/>
    <property type="evidence" value="ECO:0007669"/>
    <property type="project" value="UniProtKB-EC"/>
</dbReference>
<evidence type="ECO:0000256" key="5">
    <source>
        <dbReference type="ARBA" id="ARBA00022676"/>
    </source>
</evidence>
<evidence type="ECO:0000256" key="1">
    <source>
        <dbReference type="ARBA" id="ARBA00004389"/>
    </source>
</evidence>
<keyword evidence="5" id="KW-0328">Glycosyltransferase</keyword>
<evidence type="ECO:0000256" key="8">
    <source>
        <dbReference type="ARBA" id="ARBA00022824"/>
    </source>
</evidence>
<dbReference type="CDD" id="cd04188">
    <property type="entry name" value="DPG_synthase"/>
    <property type="match status" value="1"/>
</dbReference>
<keyword evidence="6" id="KW-0808">Transferase</keyword>
<name>A0A2G9YCR3_9BACT</name>
<evidence type="ECO:0000256" key="3">
    <source>
        <dbReference type="ARBA" id="ARBA00006739"/>
    </source>
</evidence>
<evidence type="ECO:0000256" key="6">
    <source>
        <dbReference type="ARBA" id="ARBA00022679"/>
    </source>
</evidence>
<comment type="catalytic activity">
    <reaction evidence="12">
        <text>a di-trans,poly-cis-dolichyl phosphate + UDP-alpha-D-glucose = a di-trans,poly-cis-dolichyl beta-D-glucosyl phosphate + UDP</text>
        <dbReference type="Rhea" id="RHEA:15401"/>
        <dbReference type="Rhea" id="RHEA-COMP:19498"/>
        <dbReference type="Rhea" id="RHEA-COMP:19502"/>
        <dbReference type="ChEBI" id="CHEBI:57525"/>
        <dbReference type="ChEBI" id="CHEBI:57683"/>
        <dbReference type="ChEBI" id="CHEBI:58223"/>
        <dbReference type="ChEBI" id="CHEBI:58885"/>
        <dbReference type="EC" id="2.4.1.117"/>
    </reaction>
    <physiologicalReaction direction="left-to-right" evidence="12">
        <dbReference type="Rhea" id="RHEA:15402"/>
    </physiologicalReaction>
</comment>
<evidence type="ECO:0000256" key="11">
    <source>
        <dbReference type="ARBA" id="ARBA00023136"/>
    </source>
</evidence>
<dbReference type="EMBL" id="PCRH01000049">
    <property type="protein sequence ID" value="PIP17017.1"/>
    <property type="molecule type" value="Genomic_DNA"/>
</dbReference>
<reference evidence="14 15" key="1">
    <citation type="submission" date="2017-09" db="EMBL/GenBank/DDBJ databases">
        <title>Depth-based differentiation of microbial function through sediment-hosted aquifers and enrichment of novel symbionts in the deep terrestrial subsurface.</title>
        <authorList>
            <person name="Probst A.J."/>
            <person name="Ladd B."/>
            <person name="Jarett J.K."/>
            <person name="Geller-Mcgrath D.E."/>
            <person name="Sieber C.M."/>
            <person name="Emerson J.B."/>
            <person name="Anantharaman K."/>
            <person name="Thomas B.C."/>
            <person name="Malmstrom R."/>
            <person name="Stieglmeier M."/>
            <person name="Klingl A."/>
            <person name="Woyke T."/>
            <person name="Ryan C.M."/>
            <person name="Banfield J.F."/>
        </authorList>
    </citation>
    <scope>NUCLEOTIDE SEQUENCE [LARGE SCALE GENOMIC DNA]</scope>
    <source>
        <strain evidence="14">CG23_combo_of_CG06-09_8_20_14_all_37_13</strain>
    </source>
</reference>
<evidence type="ECO:0000256" key="2">
    <source>
        <dbReference type="ARBA" id="ARBA00004922"/>
    </source>
</evidence>
<gene>
    <name evidence="14" type="ORF">COX44_02275</name>
</gene>
<keyword evidence="9" id="KW-0735">Signal-anchor</keyword>
<dbReference type="Gene3D" id="3.90.550.10">
    <property type="entry name" value="Spore Coat Polysaccharide Biosynthesis Protein SpsA, Chain A"/>
    <property type="match status" value="1"/>
</dbReference>
<evidence type="ECO:0000313" key="14">
    <source>
        <dbReference type="EMBL" id="PIP17017.1"/>
    </source>
</evidence>
<proteinExistence type="inferred from homology"/>